<evidence type="ECO:0000313" key="6">
    <source>
        <dbReference type="Proteomes" id="UP000199155"/>
    </source>
</evidence>
<dbReference type="GO" id="GO:0006310">
    <property type="term" value="P:DNA recombination"/>
    <property type="evidence" value="ECO:0007669"/>
    <property type="project" value="UniProtKB-KW"/>
</dbReference>
<name>A0A1G8TV36_9ACTN</name>
<protein>
    <submittedName>
        <fullName evidence="5">Site-specific recombinase XerD</fullName>
    </submittedName>
</protein>
<dbReference type="InterPro" id="IPR050090">
    <property type="entry name" value="Tyrosine_recombinase_XerCD"/>
</dbReference>
<dbReference type="PANTHER" id="PTHR30349">
    <property type="entry name" value="PHAGE INTEGRASE-RELATED"/>
    <property type="match status" value="1"/>
</dbReference>
<dbReference type="PANTHER" id="PTHR30349:SF64">
    <property type="entry name" value="PROPHAGE INTEGRASE INTD-RELATED"/>
    <property type="match status" value="1"/>
</dbReference>
<dbReference type="InterPro" id="IPR010998">
    <property type="entry name" value="Integrase_recombinase_N"/>
</dbReference>
<keyword evidence="2" id="KW-0238">DNA-binding</keyword>
<evidence type="ECO:0000256" key="3">
    <source>
        <dbReference type="ARBA" id="ARBA00023172"/>
    </source>
</evidence>
<dbReference type="Gene3D" id="1.10.150.130">
    <property type="match status" value="1"/>
</dbReference>
<dbReference type="Pfam" id="PF00589">
    <property type="entry name" value="Phage_integrase"/>
    <property type="match status" value="1"/>
</dbReference>
<dbReference type="InterPro" id="IPR011010">
    <property type="entry name" value="DNA_brk_join_enz"/>
</dbReference>
<proteinExistence type="inferred from homology"/>
<evidence type="ECO:0000313" key="5">
    <source>
        <dbReference type="EMBL" id="SDJ45371.1"/>
    </source>
</evidence>
<dbReference type="GO" id="GO:0015074">
    <property type="term" value="P:DNA integration"/>
    <property type="evidence" value="ECO:0007669"/>
    <property type="project" value="InterPro"/>
</dbReference>
<accession>A0A1G8TV36</accession>
<dbReference type="AlphaFoldDB" id="A0A1G8TV36"/>
<comment type="similarity">
    <text evidence="1">Belongs to the 'phage' integrase family.</text>
</comment>
<dbReference type="SUPFAM" id="SSF56349">
    <property type="entry name" value="DNA breaking-rejoining enzymes"/>
    <property type="match status" value="1"/>
</dbReference>
<keyword evidence="6" id="KW-1185">Reference proteome</keyword>
<dbReference type="Proteomes" id="UP000199155">
    <property type="component" value="Unassembled WGS sequence"/>
</dbReference>
<evidence type="ECO:0000259" key="4">
    <source>
        <dbReference type="PROSITE" id="PS51898"/>
    </source>
</evidence>
<dbReference type="Gene3D" id="1.10.443.10">
    <property type="entry name" value="Intergrase catalytic core"/>
    <property type="match status" value="1"/>
</dbReference>
<organism evidence="5 6">
    <name type="scientific">Streptomyces indicus</name>
    <dbReference type="NCBI Taxonomy" id="417292"/>
    <lineage>
        <taxon>Bacteria</taxon>
        <taxon>Bacillati</taxon>
        <taxon>Actinomycetota</taxon>
        <taxon>Actinomycetes</taxon>
        <taxon>Kitasatosporales</taxon>
        <taxon>Streptomycetaceae</taxon>
        <taxon>Streptomyces</taxon>
    </lineage>
</organism>
<evidence type="ECO:0000256" key="1">
    <source>
        <dbReference type="ARBA" id="ARBA00008857"/>
    </source>
</evidence>
<dbReference type="InterPro" id="IPR013762">
    <property type="entry name" value="Integrase-like_cat_sf"/>
</dbReference>
<dbReference type="STRING" id="417292.SAMN05421806_101472"/>
<dbReference type="PROSITE" id="PS51898">
    <property type="entry name" value="TYR_RECOMBINASE"/>
    <property type="match status" value="1"/>
</dbReference>
<keyword evidence="3" id="KW-0233">DNA recombination</keyword>
<evidence type="ECO:0000256" key="2">
    <source>
        <dbReference type="ARBA" id="ARBA00023125"/>
    </source>
</evidence>
<dbReference type="GO" id="GO:0003677">
    <property type="term" value="F:DNA binding"/>
    <property type="evidence" value="ECO:0007669"/>
    <property type="project" value="UniProtKB-KW"/>
</dbReference>
<gene>
    <name evidence="5" type="ORF">SAMN05421806_101472</name>
</gene>
<dbReference type="InterPro" id="IPR002104">
    <property type="entry name" value="Integrase_catalytic"/>
</dbReference>
<sequence>MATRTLARGMGTFFKVCEHPEPRWSKCPHEYTIRYRDAAGKQTEDAGFTNQDRAIARLVEIYEAKRAKPQRQSKAERIQKYGAMQFKEYTDEWKAGQRDLAASSLRHLDSLLEHHLFPALQSRRMNTFDHKVVDGFIQTMERNSVGLATQANAYDKLKAILLDAHRLGLFSENPLEGVKPPQYDPERAVIPSAQQLQTIRTAGDDTFLLIADLMSGCGLRNGEAAAVNLNNIVADDVYRITEQVNQTTKTYGRLKHRKIGEYRDVPLPSRVKSTIEWYADKYGTVDGYLLRHPKDPTKAFPYYYLQNQWQRLIKSGEADVPNGMVIYGFRHFFASNCLTHGIPITDVAEWMGHKSLDITFKIYRHLMPGSMSKAAKILDMGLTA</sequence>
<dbReference type="RefSeq" id="WP_245769098.1">
    <property type="nucleotide sequence ID" value="NZ_FNFF01000001.1"/>
</dbReference>
<dbReference type="EMBL" id="FNFF01000001">
    <property type="protein sequence ID" value="SDJ45371.1"/>
    <property type="molecule type" value="Genomic_DNA"/>
</dbReference>
<reference evidence="5 6" key="1">
    <citation type="submission" date="2016-10" db="EMBL/GenBank/DDBJ databases">
        <authorList>
            <person name="de Groot N.N."/>
        </authorList>
    </citation>
    <scope>NUCLEOTIDE SEQUENCE [LARGE SCALE GENOMIC DNA]</scope>
    <source>
        <strain evidence="5 6">CGMCC 4.5727</strain>
    </source>
</reference>
<feature type="domain" description="Tyr recombinase" evidence="4">
    <location>
        <begin position="185"/>
        <end position="376"/>
    </location>
</feature>